<organism evidence="7">
    <name type="scientific">Petromyces alliaceus</name>
    <name type="common">Aspergillus alliaceus</name>
    <dbReference type="NCBI Taxonomy" id="209559"/>
    <lineage>
        <taxon>Eukaryota</taxon>
        <taxon>Fungi</taxon>
        <taxon>Dikarya</taxon>
        <taxon>Ascomycota</taxon>
        <taxon>Pezizomycotina</taxon>
        <taxon>Eurotiomycetes</taxon>
        <taxon>Eurotiomycetidae</taxon>
        <taxon>Eurotiales</taxon>
        <taxon>Aspergillaceae</taxon>
        <taxon>Aspergillus</taxon>
        <taxon>Aspergillus subgen. Circumdati</taxon>
    </lineage>
</organism>
<feature type="transmembrane region" description="Helical" evidence="5">
    <location>
        <begin position="350"/>
        <end position="372"/>
    </location>
</feature>
<dbReference type="OrthoDB" id="413079at2759"/>
<feature type="transmembrane region" description="Helical" evidence="5">
    <location>
        <begin position="296"/>
        <end position="314"/>
    </location>
</feature>
<feature type="transmembrane region" description="Helical" evidence="5">
    <location>
        <begin position="209"/>
        <end position="231"/>
    </location>
</feature>
<dbReference type="Pfam" id="PF07690">
    <property type="entry name" value="MFS_1"/>
    <property type="match status" value="1"/>
</dbReference>
<keyword evidence="4 5" id="KW-0472">Membrane</keyword>
<dbReference type="FunFam" id="1.20.1250.20:FF:000286">
    <property type="entry name" value="MFS efflux transporter"/>
    <property type="match status" value="1"/>
</dbReference>
<feature type="transmembrane region" description="Helical" evidence="5">
    <location>
        <begin position="326"/>
        <end position="344"/>
    </location>
</feature>
<evidence type="ECO:0000313" key="7">
    <source>
        <dbReference type="EMBL" id="KAE8390323.1"/>
    </source>
</evidence>
<feature type="transmembrane region" description="Helical" evidence="5">
    <location>
        <begin position="183"/>
        <end position="203"/>
    </location>
</feature>
<evidence type="ECO:0000256" key="2">
    <source>
        <dbReference type="ARBA" id="ARBA00022692"/>
    </source>
</evidence>
<evidence type="ECO:0000259" key="6">
    <source>
        <dbReference type="PROSITE" id="PS50850"/>
    </source>
</evidence>
<keyword evidence="3 5" id="KW-1133">Transmembrane helix</keyword>
<feature type="domain" description="Major facilitator superfamily (MFS) profile" evidence="6">
    <location>
        <begin position="59"/>
        <end position="441"/>
    </location>
</feature>
<feature type="transmembrane region" description="Helical" evidence="5">
    <location>
        <begin position="259"/>
        <end position="284"/>
    </location>
</feature>
<dbReference type="PANTHER" id="PTHR23514">
    <property type="entry name" value="BYPASS OF STOP CODON PROTEIN 6"/>
    <property type="match status" value="1"/>
</dbReference>
<dbReference type="InterPro" id="IPR051788">
    <property type="entry name" value="MFS_Transporter"/>
</dbReference>
<dbReference type="EMBL" id="ML735256">
    <property type="protein sequence ID" value="KAE8390323.1"/>
    <property type="molecule type" value="Genomic_DNA"/>
</dbReference>
<feature type="transmembrane region" description="Helical" evidence="5">
    <location>
        <begin position="146"/>
        <end position="162"/>
    </location>
</feature>
<proteinExistence type="predicted"/>
<dbReference type="GO" id="GO:0016020">
    <property type="term" value="C:membrane"/>
    <property type="evidence" value="ECO:0007669"/>
    <property type="project" value="UniProtKB-SubCell"/>
</dbReference>
<dbReference type="PANTHER" id="PTHR23514:SF15">
    <property type="entry name" value="TRANSPORTER, PUTATIVE (AFU_ORTHOLOGUE AFUA_8G05090)-RELATED"/>
    <property type="match status" value="1"/>
</dbReference>
<evidence type="ECO:0000256" key="3">
    <source>
        <dbReference type="ARBA" id="ARBA00022989"/>
    </source>
</evidence>
<dbReference type="AlphaFoldDB" id="A0A5N7C9R3"/>
<name>A0A5N7C9R3_PETAA</name>
<evidence type="ECO:0000256" key="5">
    <source>
        <dbReference type="SAM" id="Phobius"/>
    </source>
</evidence>
<dbReference type="InterPro" id="IPR011701">
    <property type="entry name" value="MFS"/>
</dbReference>
<protein>
    <submittedName>
        <fullName evidence="7">Major facilitator superfamily domain-containing protein</fullName>
    </submittedName>
</protein>
<dbReference type="InterPro" id="IPR020846">
    <property type="entry name" value="MFS_dom"/>
</dbReference>
<dbReference type="Gene3D" id="1.20.1250.20">
    <property type="entry name" value="MFS general substrate transporter like domains"/>
    <property type="match status" value="1"/>
</dbReference>
<evidence type="ECO:0000256" key="4">
    <source>
        <dbReference type="ARBA" id="ARBA00023136"/>
    </source>
</evidence>
<dbReference type="InterPro" id="IPR036259">
    <property type="entry name" value="MFS_trans_sf"/>
</dbReference>
<dbReference type="GO" id="GO:0022857">
    <property type="term" value="F:transmembrane transporter activity"/>
    <property type="evidence" value="ECO:0007669"/>
    <property type="project" value="InterPro"/>
</dbReference>
<sequence length="441" mass="47538">MKQRHIPLPGCPHSFSKPYATEMAISTVHNSNVTANEEGELPSETTPLVQKRASDVSGKIFSTNVTLLIAGLNDAALGVLIPYIRPTYGITLFQVSQIYLVNCAGCLTASFSNVHVCSRIGTGGTLVLGAVIQTLGFALMFWNPPFALFIAAFFLSGMGSAYQDAQANTFTTTVDNAHRWLGILHGVYGVGTIISPVVANMIASRTPVWHKFYLVMLCLGLINLGLLIWTFREGLFKPNKRNASGTAGRELKATLSNKAVWILSGFFFLYVGAEVTVGGWMVQFIVSVRNGDPKEVGYIASGFWSGFTLGRVVLADITHYFGERRMVFVYLALAITMQLLFWLVPNIIVIAIAVCLLGFFIGPFYPIGLYVLTHVVPEELRIGALGLTASLGQAGAAAFPFMTGAIASQAGVQVMQPIMLGLLIGIGLFWASVPRQGSPSL</sequence>
<feature type="transmembrane region" description="Helical" evidence="5">
    <location>
        <begin position="414"/>
        <end position="433"/>
    </location>
</feature>
<keyword evidence="2 5" id="KW-0812">Transmembrane</keyword>
<evidence type="ECO:0000256" key="1">
    <source>
        <dbReference type="ARBA" id="ARBA00004141"/>
    </source>
</evidence>
<feature type="transmembrane region" description="Helical" evidence="5">
    <location>
        <begin position="384"/>
        <end position="408"/>
    </location>
</feature>
<dbReference type="Proteomes" id="UP000326877">
    <property type="component" value="Unassembled WGS sequence"/>
</dbReference>
<dbReference type="PROSITE" id="PS50850">
    <property type="entry name" value="MFS"/>
    <property type="match status" value="1"/>
</dbReference>
<gene>
    <name evidence="7" type="ORF">BDV23DRAFT_87117</name>
</gene>
<accession>A0A5N7C9R3</accession>
<reference evidence="7" key="1">
    <citation type="submission" date="2019-04" db="EMBL/GenBank/DDBJ databases">
        <title>Friends and foes A comparative genomics studyof 23 Aspergillus species from section Flavi.</title>
        <authorList>
            <consortium name="DOE Joint Genome Institute"/>
            <person name="Kjaerbolling I."/>
            <person name="Vesth T."/>
            <person name="Frisvad J.C."/>
            <person name="Nybo J.L."/>
            <person name="Theobald S."/>
            <person name="Kildgaard S."/>
            <person name="Isbrandt T."/>
            <person name="Kuo A."/>
            <person name="Sato A."/>
            <person name="Lyhne E.K."/>
            <person name="Kogle M.E."/>
            <person name="Wiebenga A."/>
            <person name="Kun R.S."/>
            <person name="Lubbers R.J."/>
            <person name="Makela M.R."/>
            <person name="Barry K."/>
            <person name="Chovatia M."/>
            <person name="Clum A."/>
            <person name="Daum C."/>
            <person name="Haridas S."/>
            <person name="He G."/>
            <person name="LaButti K."/>
            <person name="Lipzen A."/>
            <person name="Mondo S."/>
            <person name="Riley R."/>
            <person name="Salamov A."/>
            <person name="Simmons B.A."/>
            <person name="Magnuson J.K."/>
            <person name="Henrissat B."/>
            <person name="Mortensen U.H."/>
            <person name="Larsen T.O."/>
            <person name="Devries R.P."/>
            <person name="Grigoriev I.V."/>
            <person name="Machida M."/>
            <person name="Baker S.E."/>
            <person name="Andersen M.R."/>
        </authorList>
    </citation>
    <scope>NUCLEOTIDE SEQUENCE [LARGE SCALE GENOMIC DNA]</scope>
    <source>
        <strain evidence="7">IBT 14317</strain>
    </source>
</reference>
<dbReference type="SUPFAM" id="SSF103473">
    <property type="entry name" value="MFS general substrate transporter"/>
    <property type="match status" value="1"/>
</dbReference>
<comment type="subcellular location">
    <subcellularLocation>
        <location evidence="1">Membrane</location>
        <topology evidence="1">Multi-pass membrane protein</topology>
    </subcellularLocation>
</comment>